<keyword evidence="2" id="KW-0472">Membrane</keyword>
<keyword evidence="2" id="KW-0812">Transmembrane</keyword>
<feature type="transmembrane region" description="Helical" evidence="2">
    <location>
        <begin position="175"/>
        <end position="195"/>
    </location>
</feature>
<proteinExistence type="predicted"/>
<keyword evidence="5" id="KW-1185">Reference proteome</keyword>
<dbReference type="Proteomes" id="UP001164286">
    <property type="component" value="Unassembled WGS sequence"/>
</dbReference>
<organism evidence="4 5">
    <name type="scientific">Dioszegia hungarica</name>
    <dbReference type="NCBI Taxonomy" id="4972"/>
    <lineage>
        <taxon>Eukaryota</taxon>
        <taxon>Fungi</taxon>
        <taxon>Dikarya</taxon>
        <taxon>Basidiomycota</taxon>
        <taxon>Agaricomycotina</taxon>
        <taxon>Tremellomycetes</taxon>
        <taxon>Tremellales</taxon>
        <taxon>Bulleribasidiaceae</taxon>
        <taxon>Dioszegia</taxon>
    </lineage>
</organism>
<evidence type="ECO:0000259" key="3">
    <source>
        <dbReference type="Pfam" id="PF00561"/>
    </source>
</evidence>
<name>A0AA38HH96_9TREE</name>
<protein>
    <recommendedName>
        <fullName evidence="3">AB hydrolase-1 domain-containing protein</fullName>
    </recommendedName>
</protein>
<feature type="domain" description="AB hydrolase-1" evidence="3">
    <location>
        <begin position="393"/>
        <end position="472"/>
    </location>
</feature>
<accession>A0AA38HH96</accession>
<feature type="compositionally biased region" description="Low complexity" evidence="1">
    <location>
        <begin position="27"/>
        <end position="45"/>
    </location>
</feature>
<evidence type="ECO:0000256" key="2">
    <source>
        <dbReference type="SAM" id="Phobius"/>
    </source>
</evidence>
<dbReference type="EMBL" id="JAKWFO010000002">
    <property type="protein sequence ID" value="KAI9639024.1"/>
    <property type="molecule type" value="Genomic_DNA"/>
</dbReference>
<dbReference type="RefSeq" id="XP_052948801.1">
    <property type="nucleotide sequence ID" value="XM_053088255.1"/>
</dbReference>
<dbReference type="Pfam" id="PF00561">
    <property type="entry name" value="Abhydrolase_1"/>
    <property type="match status" value="1"/>
</dbReference>
<evidence type="ECO:0000313" key="4">
    <source>
        <dbReference type="EMBL" id="KAI9639024.1"/>
    </source>
</evidence>
<dbReference type="SUPFAM" id="SSF53474">
    <property type="entry name" value="alpha/beta-Hydrolases"/>
    <property type="match status" value="1"/>
</dbReference>
<evidence type="ECO:0000313" key="5">
    <source>
        <dbReference type="Proteomes" id="UP001164286"/>
    </source>
</evidence>
<keyword evidence="2" id="KW-1133">Transmembrane helix</keyword>
<dbReference type="Gene3D" id="3.40.50.1820">
    <property type="entry name" value="alpha/beta hydrolase"/>
    <property type="match status" value="1"/>
</dbReference>
<dbReference type="AlphaFoldDB" id="A0AA38HH96"/>
<feature type="region of interest" description="Disordered" evidence="1">
    <location>
        <begin position="1"/>
        <end position="93"/>
    </location>
</feature>
<feature type="transmembrane region" description="Helical" evidence="2">
    <location>
        <begin position="109"/>
        <end position="131"/>
    </location>
</feature>
<feature type="compositionally biased region" description="Low complexity" evidence="1">
    <location>
        <begin position="56"/>
        <end position="74"/>
    </location>
</feature>
<feature type="transmembrane region" description="Helical" evidence="2">
    <location>
        <begin position="207"/>
        <end position="228"/>
    </location>
</feature>
<dbReference type="InterPro" id="IPR029058">
    <property type="entry name" value="AB_hydrolase_fold"/>
</dbReference>
<sequence>MSAKSRSSASTRPSTPPAGARSPTEVTSLLPPSSHTPTSASPTASGSFNKSHARKASVGGRSVSGRSTAGSVRGYGATAKPVVPGPAEQAPRVSKAGQRRILTTWPLQIIFGLLTVFTFISLVLTLVLFANTALDLSSISLPYRGSGFAEFWVSAVGSWIGLGGVFFFSHPSYLFFLTTLLTTLIAIPFILVTLFSPPVYAIHDPLLLVPFVLTACCLVFTLLSNYLVRRARYKESQRIVRMLTDAAGRERAVGEEGTARALVGIQGSMWGRFVGFMSGIGGFIAGLAGLIIMTLLLIDMSITAYDYSLPLPSSSSKLVTARATGSAWPIQIHLACVPFPHNSSLPTILYESPSGIPGSLALFDHPVLETSASSRSYPGSWLFEMQQNGTVGKVCIWDRPGYGFSQILPGAELGLVADTLYTSLKSSGNIGKDEKLVLVGEGYGGLVSRTFASTHPNHIAGLVHIEAQTASTYFSESPYGRGWFTLTTHRLATRLLPSLLTPLSLRRLPSAIFRHSSSLSRILASTLERTEGLNENLEKARLQETFSAHSHTSASFRTLLERGYRYPRKAPAVVVSSQEHMDGNAVWAEGQRGLAEEVTAEEGLVGWLKVKKGGKRVCEGKEGREVCEEAVRMVLGKSGKGSGKGGKGKKVV</sequence>
<feature type="transmembrane region" description="Helical" evidence="2">
    <location>
        <begin position="151"/>
        <end position="168"/>
    </location>
</feature>
<feature type="compositionally biased region" description="Low complexity" evidence="1">
    <location>
        <begin position="1"/>
        <end position="13"/>
    </location>
</feature>
<dbReference type="InterPro" id="IPR000073">
    <property type="entry name" value="AB_hydrolase_1"/>
</dbReference>
<gene>
    <name evidence="4" type="ORF">MKK02DRAFT_31286</name>
</gene>
<evidence type="ECO:0000256" key="1">
    <source>
        <dbReference type="SAM" id="MobiDB-lite"/>
    </source>
</evidence>
<reference evidence="4" key="1">
    <citation type="journal article" date="2022" name="G3 (Bethesda)">
        <title>High quality genome of the basidiomycete yeast Dioszegia hungarica PDD-24b-2 isolated from cloud water.</title>
        <authorList>
            <person name="Jarrige D."/>
            <person name="Haridas S."/>
            <person name="Bleykasten-Grosshans C."/>
            <person name="Joly M."/>
            <person name="Nadalig T."/>
            <person name="Sancelme M."/>
            <person name="Vuilleumier S."/>
            <person name="Grigoriev I.V."/>
            <person name="Amato P."/>
            <person name="Bringel F."/>
        </authorList>
    </citation>
    <scope>NUCLEOTIDE SEQUENCE</scope>
    <source>
        <strain evidence="4">PDD-24b-2</strain>
    </source>
</reference>
<dbReference type="GeneID" id="77727460"/>
<feature type="transmembrane region" description="Helical" evidence="2">
    <location>
        <begin position="273"/>
        <end position="298"/>
    </location>
</feature>
<comment type="caution">
    <text evidence="4">The sequence shown here is derived from an EMBL/GenBank/DDBJ whole genome shotgun (WGS) entry which is preliminary data.</text>
</comment>